<gene>
    <name evidence="5" type="ORF">BZK42_24865</name>
</gene>
<evidence type="ECO:0000256" key="2">
    <source>
        <dbReference type="ARBA" id="ARBA00023136"/>
    </source>
</evidence>
<sequence>MLKSSLALLLVLAPQSVCLAWSLPSHEQLDSWLARAGGSTGSGTRWNILPGPFYTPELGPGIGGAVAGQYHPSSDDTVSQNSTLSFSGYVSATGAAGMNLNNYAFFAQDTWRFFLDGSVSNTPTYYYGQGFYAGEHGGHKQKYTSRALTLHPVIYRKLTGHTYLGLGWPLDLQHAAKTDKSGPLLIENTPQGKSVFSSGVSMALTLDDCDFVPNPRTGQLADIHFTRYTPETGSDARFDEYTLHYSHYHALSNKTVLAWELNGDFSRGDVPWNMLPLLGDNHRMRGYYEGRYRDRNVVSGQAELRHRLTWRHGIVGWLGAGTMAPSLHETAHRHWPPSVGIGYRFEFSPRMNVRLDYGVGRGNCGFYFQTGEAF</sequence>
<feature type="signal peptide" evidence="3">
    <location>
        <begin position="1"/>
        <end position="19"/>
    </location>
</feature>
<dbReference type="Gene3D" id="2.40.160.50">
    <property type="entry name" value="membrane protein fhac: a member of the omp85/tpsb transporter family"/>
    <property type="match status" value="1"/>
</dbReference>
<comment type="caution">
    <text evidence="5">The sequence shown here is derived from an EMBL/GenBank/DDBJ whole genome shotgun (WGS) entry which is preliminary data.</text>
</comment>
<dbReference type="InterPro" id="IPR000184">
    <property type="entry name" value="Bac_surfAg_D15"/>
</dbReference>
<dbReference type="EMBL" id="NAEW01000023">
    <property type="protein sequence ID" value="OQM39456.1"/>
    <property type="molecule type" value="Genomic_DNA"/>
</dbReference>
<dbReference type="AlphaFoldDB" id="A0A1V8NSP6"/>
<feature type="domain" description="Bacterial surface antigen (D15)" evidence="4">
    <location>
        <begin position="162"/>
        <end position="374"/>
    </location>
</feature>
<proteinExistence type="predicted"/>
<keyword evidence="3" id="KW-0732">Signal</keyword>
<dbReference type="Pfam" id="PF01103">
    <property type="entry name" value="Omp85"/>
    <property type="match status" value="1"/>
</dbReference>
<organism evidence="5 6">
    <name type="scientific">Citrobacter braakii</name>
    <dbReference type="NCBI Taxonomy" id="57706"/>
    <lineage>
        <taxon>Bacteria</taxon>
        <taxon>Pseudomonadati</taxon>
        <taxon>Pseudomonadota</taxon>
        <taxon>Gammaproteobacteria</taxon>
        <taxon>Enterobacterales</taxon>
        <taxon>Enterobacteriaceae</taxon>
        <taxon>Citrobacter</taxon>
        <taxon>Citrobacter freundii complex</taxon>
    </lineage>
</organism>
<keyword evidence="2" id="KW-0472">Membrane</keyword>
<evidence type="ECO:0000259" key="4">
    <source>
        <dbReference type="Pfam" id="PF01103"/>
    </source>
</evidence>
<reference evidence="5 6" key="1">
    <citation type="submission" date="2017-03" db="EMBL/GenBank/DDBJ databases">
        <authorList>
            <person name="Afonso C.L."/>
            <person name="Miller P.J."/>
            <person name="Scott M.A."/>
            <person name="Spackman E."/>
            <person name="Goraichik I."/>
            <person name="Dimitrov K.M."/>
            <person name="Suarez D.L."/>
            <person name="Swayne D.E."/>
        </authorList>
    </citation>
    <scope>NUCLEOTIDE SEQUENCE [LARGE SCALE GENOMIC DNA]</scope>
    <source>
        <strain evidence="5 6">ATCC 51113</strain>
    </source>
</reference>
<evidence type="ECO:0000313" key="5">
    <source>
        <dbReference type="EMBL" id="OQM39456.1"/>
    </source>
</evidence>
<evidence type="ECO:0000313" key="6">
    <source>
        <dbReference type="Proteomes" id="UP000192573"/>
    </source>
</evidence>
<evidence type="ECO:0000256" key="1">
    <source>
        <dbReference type="ARBA" id="ARBA00004370"/>
    </source>
</evidence>
<dbReference type="Proteomes" id="UP000192573">
    <property type="component" value="Unassembled WGS sequence"/>
</dbReference>
<feature type="chain" id="PRO_5012190087" description="Bacterial surface antigen (D15) domain-containing protein" evidence="3">
    <location>
        <begin position="20"/>
        <end position="374"/>
    </location>
</feature>
<comment type="subcellular location">
    <subcellularLocation>
        <location evidence="1">Membrane</location>
    </subcellularLocation>
</comment>
<accession>A0A1V8NSP6</accession>
<protein>
    <recommendedName>
        <fullName evidence="4">Bacterial surface antigen (D15) domain-containing protein</fullName>
    </recommendedName>
</protein>
<name>A0A1V8NSP6_CITBR</name>
<evidence type="ECO:0000256" key="3">
    <source>
        <dbReference type="SAM" id="SignalP"/>
    </source>
</evidence>
<dbReference type="SUPFAM" id="SSF56935">
    <property type="entry name" value="Porins"/>
    <property type="match status" value="1"/>
</dbReference>
<dbReference type="GO" id="GO:0019867">
    <property type="term" value="C:outer membrane"/>
    <property type="evidence" value="ECO:0007669"/>
    <property type="project" value="InterPro"/>
</dbReference>